<name>A0ABM7M9E3_9ACTN</name>
<feature type="chain" id="PRO_5047120522" description="Secreted protein" evidence="2">
    <location>
        <begin position="32"/>
        <end position="233"/>
    </location>
</feature>
<gene>
    <name evidence="3" type="ORF">Aiant_89320</name>
</gene>
<reference evidence="3 4" key="1">
    <citation type="submission" date="2020-08" db="EMBL/GenBank/DDBJ databases">
        <title>Whole genome shotgun sequence of Actinoplanes ianthinogenes NBRC 13996.</title>
        <authorList>
            <person name="Komaki H."/>
            <person name="Tamura T."/>
        </authorList>
    </citation>
    <scope>NUCLEOTIDE SEQUENCE [LARGE SCALE GENOMIC DNA]</scope>
    <source>
        <strain evidence="3 4">NBRC 13996</strain>
    </source>
</reference>
<organism evidence="3 4">
    <name type="scientific">Actinoplanes ianthinogenes</name>
    <dbReference type="NCBI Taxonomy" id="122358"/>
    <lineage>
        <taxon>Bacteria</taxon>
        <taxon>Bacillati</taxon>
        <taxon>Actinomycetota</taxon>
        <taxon>Actinomycetes</taxon>
        <taxon>Micromonosporales</taxon>
        <taxon>Micromonosporaceae</taxon>
        <taxon>Actinoplanes</taxon>
    </lineage>
</organism>
<dbReference type="Proteomes" id="UP000676967">
    <property type="component" value="Chromosome"/>
</dbReference>
<proteinExistence type="predicted"/>
<keyword evidence="2" id="KW-0732">Signal</keyword>
<accession>A0ABM7M9E3</accession>
<dbReference type="RefSeq" id="WP_229830014.1">
    <property type="nucleotide sequence ID" value="NZ_AP023356.1"/>
</dbReference>
<evidence type="ECO:0000256" key="2">
    <source>
        <dbReference type="SAM" id="SignalP"/>
    </source>
</evidence>
<evidence type="ECO:0000313" key="3">
    <source>
        <dbReference type="EMBL" id="BCJ48275.1"/>
    </source>
</evidence>
<sequence length="233" mass="23131">MYRTRRQPFSGTSRKVMLALSAVALVGGAFAVSTGVSSAGENGATESCVGLDQALRQNLQFIAGQKANPDAQSAGRIANRQAVVDLINQRRATAGCTADVAGEVAAGAGKQNNGAGQAAQNGAGKQNNGAGQAAQNGAGQGAQAAGQSSGGGEVVCKGSTVTLSGEGGAPAASSGTFPAGTVLKVTNLDNNKSITVKVTSVSGSCVLLNNAAFEQVREPGKFLIRRAVIERVG</sequence>
<dbReference type="EMBL" id="AP023356">
    <property type="protein sequence ID" value="BCJ48275.1"/>
    <property type="molecule type" value="Genomic_DNA"/>
</dbReference>
<evidence type="ECO:0000256" key="1">
    <source>
        <dbReference type="SAM" id="MobiDB-lite"/>
    </source>
</evidence>
<evidence type="ECO:0000313" key="4">
    <source>
        <dbReference type="Proteomes" id="UP000676967"/>
    </source>
</evidence>
<feature type="region of interest" description="Disordered" evidence="1">
    <location>
        <begin position="110"/>
        <end position="146"/>
    </location>
</feature>
<keyword evidence="4" id="KW-1185">Reference proteome</keyword>
<protein>
    <recommendedName>
        <fullName evidence="5">Secreted protein</fullName>
    </recommendedName>
</protein>
<feature type="signal peptide" evidence="2">
    <location>
        <begin position="1"/>
        <end position="31"/>
    </location>
</feature>
<evidence type="ECO:0008006" key="5">
    <source>
        <dbReference type="Google" id="ProtNLM"/>
    </source>
</evidence>